<name>A0A2G5UHV4_9PELO</name>
<dbReference type="EMBL" id="PDUG01000003">
    <property type="protein sequence ID" value="PIC38901.1"/>
    <property type="molecule type" value="Genomic_DNA"/>
</dbReference>
<accession>A0A2G5UHV4</accession>
<comment type="caution">
    <text evidence="1">The sequence shown here is derived from an EMBL/GenBank/DDBJ whole genome shotgun (WGS) entry which is preliminary data.</text>
</comment>
<evidence type="ECO:0000313" key="2">
    <source>
        <dbReference type="Proteomes" id="UP000230233"/>
    </source>
</evidence>
<proteinExistence type="predicted"/>
<dbReference type="Proteomes" id="UP000230233">
    <property type="component" value="Chromosome III"/>
</dbReference>
<gene>
    <name evidence="1" type="primary">Cnig_chr_III.g10765</name>
    <name evidence="1" type="ORF">B9Z55_010765</name>
</gene>
<evidence type="ECO:0000313" key="1">
    <source>
        <dbReference type="EMBL" id="PIC38901.1"/>
    </source>
</evidence>
<protein>
    <submittedName>
        <fullName evidence="1">Uncharacterized protein</fullName>
    </submittedName>
</protein>
<sequence length="105" mass="12415">MVKNCKKKISTLFETFKFRIFLASRNTCEVRRFQGQFRGLTRFGSRIEMHRFHYGNSKLEVLLSFKELLVRRTVSRIGRDVDRGSRCMDVWQIGGLPGFEEHLRG</sequence>
<reference evidence="2" key="1">
    <citation type="submission" date="2017-10" db="EMBL/GenBank/DDBJ databases">
        <title>Rapid genome shrinkage in a self-fertile nematode reveals novel sperm competition proteins.</title>
        <authorList>
            <person name="Yin D."/>
            <person name="Schwarz E.M."/>
            <person name="Thomas C.G."/>
            <person name="Felde R.L."/>
            <person name="Korf I.F."/>
            <person name="Cutter A.D."/>
            <person name="Schartner C.M."/>
            <person name="Ralston E.J."/>
            <person name="Meyer B.J."/>
            <person name="Haag E.S."/>
        </authorList>
    </citation>
    <scope>NUCLEOTIDE SEQUENCE [LARGE SCALE GENOMIC DNA]</scope>
    <source>
        <strain evidence="2">JU1422</strain>
    </source>
</reference>
<dbReference type="AlphaFoldDB" id="A0A2G5UHV4"/>
<organism evidence="1 2">
    <name type="scientific">Caenorhabditis nigoni</name>
    <dbReference type="NCBI Taxonomy" id="1611254"/>
    <lineage>
        <taxon>Eukaryota</taxon>
        <taxon>Metazoa</taxon>
        <taxon>Ecdysozoa</taxon>
        <taxon>Nematoda</taxon>
        <taxon>Chromadorea</taxon>
        <taxon>Rhabditida</taxon>
        <taxon>Rhabditina</taxon>
        <taxon>Rhabditomorpha</taxon>
        <taxon>Rhabditoidea</taxon>
        <taxon>Rhabditidae</taxon>
        <taxon>Peloderinae</taxon>
        <taxon>Caenorhabditis</taxon>
    </lineage>
</organism>
<keyword evidence="2" id="KW-1185">Reference proteome</keyword>